<name>A0A9D5B7A4_PEA</name>
<dbReference type="Gramene" id="Psat02G0294900-T1">
    <property type="protein sequence ID" value="KAI5436628.1"/>
    <property type="gene ID" value="KIW84_022949"/>
</dbReference>
<feature type="region of interest" description="Disordered" evidence="1">
    <location>
        <begin position="1"/>
        <end position="49"/>
    </location>
</feature>
<keyword evidence="3" id="KW-1185">Reference proteome</keyword>
<proteinExistence type="predicted"/>
<reference evidence="2 3" key="1">
    <citation type="journal article" date="2022" name="Nat. Genet.">
        <title>Improved pea reference genome and pan-genome highlight genomic features and evolutionary characteristics.</title>
        <authorList>
            <person name="Yang T."/>
            <person name="Liu R."/>
            <person name="Luo Y."/>
            <person name="Hu S."/>
            <person name="Wang D."/>
            <person name="Wang C."/>
            <person name="Pandey M.K."/>
            <person name="Ge S."/>
            <person name="Xu Q."/>
            <person name="Li N."/>
            <person name="Li G."/>
            <person name="Huang Y."/>
            <person name="Saxena R.K."/>
            <person name="Ji Y."/>
            <person name="Li M."/>
            <person name="Yan X."/>
            <person name="He Y."/>
            <person name="Liu Y."/>
            <person name="Wang X."/>
            <person name="Xiang C."/>
            <person name="Varshney R.K."/>
            <person name="Ding H."/>
            <person name="Gao S."/>
            <person name="Zong X."/>
        </authorList>
    </citation>
    <scope>NUCLEOTIDE SEQUENCE [LARGE SCALE GENOMIC DNA]</scope>
    <source>
        <strain evidence="2 3">cv. Zhongwan 6</strain>
    </source>
</reference>
<organism evidence="2 3">
    <name type="scientific">Pisum sativum</name>
    <name type="common">Garden pea</name>
    <name type="synonym">Lathyrus oleraceus</name>
    <dbReference type="NCBI Taxonomy" id="3888"/>
    <lineage>
        <taxon>Eukaryota</taxon>
        <taxon>Viridiplantae</taxon>
        <taxon>Streptophyta</taxon>
        <taxon>Embryophyta</taxon>
        <taxon>Tracheophyta</taxon>
        <taxon>Spermatophyta</taxon>
        <taxon>Magnoliopsida</taxon>
        <taxon>eudicotyledons</taxon>
        <taxon>Gunneridae</taxon>
        <taxon>Pentapetalae</taxon>
        <taxon>rosids</taxon>
        <taxon>fabids</taxon>
        <taxon>Fabales</taxon>
        <taxon>Fabaceae</taxon>
        <taxon>Papilionoideae</taxon>
        <taxon>50 kb inversion clade</taxon>
        <taxon>NPAAA clade</taxon>
        <taxon>Hologalegina</taxon>
        <taxon>IRL clade</taxon>
        <taxon>Fabeae</taxon>
        <taxon>Lathyrus</taxon>
    </lineage>
</organism>
<comment type="caution">
    <text evidence="2">The sequence shown here is derived from an EMBL/GenBank/DDBJ whole genome shotgun (WGS) entry which is preliminary data.</text>
</comment>
<evidence type="ECO:0000256" key="1">
    <source>
        <dbReference type="SAM" id="MobiDB-lite"/>
    </source>
</evidence>
<dbReference type="Proteomes" id="UP001058974">
    <property type="component" value="Chromosome 2"/>
</dbReference>
<protein>
    <submittedName>
        <fullName evidence="2">Uncharacterized protein</fullName>
    </submittedName>
</protein>
<accession>A0A9D5B7A4</accession>
<evidence type="ECO:0000313" key="2">
    <source>
        <dbReference type="EMBL" id="KAI5436628.1"/>
    </source>
</evidence>
<evidence type="ECO:0000313" key="3">
    <source>
        <dbReference type="Proteomes" id="UP001058974"/>
    </source>
</evidence>
<gene>
    <name evidence="2" type="ORF">KIW84_022949</name>
</gene>
<dbReference type="AlphaFoldDB" id="A0A9D5B7A4"/>
<sequence>MDTDSVAPCTKLAATSRKPLHPPTQNSTGAPKARLKNHDELHKQAQSTPANEKIKFSGMRGPILPCILDPAAGYKQGSQIMSNTLAILKGLTIPRQITSPVVQLVPETEADVAPKICKRNSDSPGDSHVGSNSKEHIAKMLLHLQEPNYVIRVLID</sequence>
<dbReference type="EMBL" id="JAMSHJ010000002">
    <property type="protein sequence ID" value="KAI5436628.1"/>
    <property type="molecule type" value="Genomic_DNA"/>
</dbReference>